<keyword evidence="5" id="KW-1185">Reference proteome</keyword>
<dbReference type="AlphaFoldDB" id="A0A7Y0G8R2"/>
<evidence type="ECO:0000313" key="4">
    <source>
        <dbReference type="EMBL" id="NML93351.1"/>
    </source>
</evidence>
<dbReference type="InterPro" id="IPR029787">
    <property type="entry name" value="Nucleotide_cyclase"/>
</dbReference>
<organism evidence="4 5">
    <name type="scientific">Novosphingobium olei</name>
    <dbReference type="NCBI Taxonomy" id="2728851"/>
    <lineage>
        <taxon>Bacteria</taxon>
        <taxon>Pseudomonadati</taxon>
        <taxon>Pseudomonadota</taxon>
        <taxon>Alphaproteobacteria</taxon>
        <taxon>Sphingomonadales</taxon>
        <taxon>Sphingomonadaceae</taxon>
        <taxon>Novosphingobium</taxon>
    </lineage>
</organism>
<dbReference type="SUPFAM" id="SSF55073">
    <property type="entry name" value="Nucleotide cyclase"/>
    <property type="match status" value="1"/>
</dbReference>
<dbReference type="NCBIfam" id="TIGR00254">
    <property type="entry name" value="GGDEF"/>
    <property type="match status" value="1"/>
</dbReference>
<feature type="domain" description="GGDEF" evidence="3">
    <location>
        <begin position="198"/>
        <end position="333"/>
    </location>
</feature>
<dbReference type="SMART" id="SM00065">
    <property type="entry name" value="GAF"/>
    <property type="match status" value="1"/>
</dbReference>
<dbReference type="EMBL" id="JABBGM010000002">
    <property type="protein sequence ID" value="NML93351.1"/>
    <property type="molecule type" value="Genomic_DNA"/>
</dbReference>
<dbReference type="Gene3D" id="3.30.70.270">
    <property type="match status" value="1"/>
</dbReference>
<dbReference type="InterPro" id="IPR029016">
    <property type="entry name" value="GAF-like_dom_sf"/>
</dbReference>
<proteinExistence type="predicted"/>
<dbReference type="InterPro" id="IPR043128">
    <property type="entry name" value="Rev_trsase/Diguanyl_cyclase"/>
</dbReference>
<dbReference type="RefSeq" id="WP_169492584.1">
    <property type="nucleotide sequence ID" value="NZ_JABBGM010000002.1"/>
</dbReference>
<dbReference type="PROSITE" id="PS50887">
    <property type="entry name" value="GGDEF"/>
    <property type="match status" value="1"/>
</dbReference>
<accession>A0A7Y0G8R2</accession>
<dbReference type="InterPro" id="IPR003018">
    <property type="entry name" value="GAF"/>
</dbReference>
<comment type="caution">
    <text evidence="4">The sequence shown here is derived from an EMBL/GenBank/DDBJ whole genome shotgun (WGS) entry which is preliminary data.</text>
</comment>
<dbReference type="SMART" id="SM00267">
    <property type="entry name" value="GGDEF"/>
    <property type="match status" value="1"/>
</dbReference>
<gene>
    <name evidence="4" type="ORF">HHL27_06660</name>
</gene>
<dbReference type="SUPFAM" id="SSF55781">
    <property type="entry name" value="GAF domain-like"/>
    <property type="match status" value="1"/>
</dbReference>
<evidence type="ECO:0000256" key="1">
    <source>
        <dbReference type="ARBA" id="ARBA00012528"/>
    </source>
</evidence>
<dbReference type="PANTHER" id="PTHR45138:SF9">
    <property type="entry name" value="DIGUANYLATE CYCLASE DGCM-RELATED"/>
    <property type="match status" value="1"/>
</dbReference>
<dbReference type="InterPro" id="IPR000160">
    <property type="entry name" value="GGDEF_dom"/>
</dbReference>
<dbReference type="GO" id="GO:0052621">
    <property type="term" value="F:diguanylate cyclase activity"/>
    <property type="evidence" value="ECO:0007669"/>
    <property type="project" value="UniProtKB-EC"/>
</dbReference>
<comment type="catalytic activity">
    <reaction evidence="2">
        <text>2 GTP = 3',3'-c-di-GMP + 2 diphosphate</text>
        <dbReference type="Rhea" id="RHEA:24898"/>
        <dbReference type="ChEBI" id="CHEBI:33019"/>
        <dbReference type="ChEBI" id="CHEBI:37565"/>
        <dbReference type="ChEBI" id="CHEBI:58805"/>
        <dbReference type="EC" id="2.7.7.65"/>
    </reaction>
</comment>
<reference evidence="4 5" key="1">
    <citation type="submission" date="2020-04" db="EMBL/GenBank/DDBJ databases">
        <title>Novosphingobium sp. TW-4 isolated from soil.</title>
        <authorList>
            <person name="Dahal R.H."/>
            <person name="Chaudhary D.K."/>
        </authorList>
    </citation>
    <scope>NUCLEOTIDE SEQUENCE [LARGE SCALE GENOMIC DNA]</scope>
    <source>
        <strain evidence="4 5">TW-4</strain>
    </source>
</reference>
<name>A0A7Y0G8R2_9SPHN</name>
<dbReference type="FunFam" id="3.30.70.270:FF:000001">
    <property type="entry name" value="Diguanylate cyclase domain protein"/>
    <property type="match status" value="1"/>
</dbReference>
<dbReference type="PANTHER" id="PTHR45138">
    <property type="entry name" value="REGULATORY COMPONENTS OF SENSORY TRANSDUCTION SYSTEM"/>
    <property type="match status" value="1"/>
</dbReference>
<protein>
    <recommendedName>
        <fullName evidence="1">diguanylate cyclase</fullName>
        <ecNumber evidence="1">2.7.7.65</ecNumber>
    </recommendedName>
</protein>
<dbReference type="CDD" id="cd01949">
    <property type="entry name" value="GGDEF"/>
    <property type="match status" value="1"/>
</dbReference>
<dbReference type="Pfam" id="PF01590">
    <property type="entry name" value="GAF"/>
    <property type="match status" value="1"/>
</dbReference>
<evidence type="ECO:0000313" key="5">
    <source>
        <dbReference type="Proteomes" id="UP000583556"/>
    </source>
</evidence>
<dbReference type="Pfam" id="PF00990">
    <property type="entry name" value="GGDEF"/>
    <property type="match status" value="1"/>
</dbReference>
<evidence type="ECO:0000256" key="2">
    <source>
        <dbReference type="ARBA" id="ARBA00034247"/>
    </source>
</evidence>
<dbReference type="Gene3D" id="3.30.450.40">
    <property type="match status" value="1"/>
</dbReference>
<dbReference type="Proteomes" id="UP000583556">
    <property type="component" value="Unassembled WGS sequence"/>
</dbReference>
<sequence length="337" mass="36609">MPAVQLFDEPGRLAALHRLSVLDTAPEQPFDRVVSLVRNVLDVPMVSISLVDRDRQWFKASLGLPNREGPRQGSFCTVAIANDGPLVVANATEDHRFAASPLVTDEPHIRSYAGVPLQMPDGYNVGTLCVIDQRPRDFSARDIAMLGDFARIVVNELELRQIVARDLLTGALSRRGFLDCVERELDNARAQSTPGHSPNACLIALDVDHFKRINDGHGHPAGDRVLETLAARITRELRETDCFGRLGGEEFAVLLPGLSQDTGLAIAERIRAALEREPIVVDGIATPLPVTASFGVSATPLAFRDAPGWLAAADAALYEAKRSGRNRCCLARQRSAA</sequence>
<dbReference type="InterPro" id="IPR050469">
    <property type="entry name" value="Diguanylate_Cyclase"/>
</dbReference>
<dbReference type="EC" id="2.7.7.65" evidence="1"/>
<evidence type="ECO:0000259" key="3">
    <source>
        <dbReference type="PROSITE" id="PS50887"/>
    </source>
</evidence>